<organism evidence="1 2">
    <name type="scientific">Pseudaquabacterium inlustre</name>
    <dbReference type="NCBI Taxonomy" id="2984192"/>
    <lineage>
        <taxon>Bacteria</taxon>
        <taxon>Pseudomonadati</taxon>
        <taxon>Pseudomonadota</taxon>
        <taxon>Betaproteobacteria</taxon>
        <taxon>Burkholderiales</taxon>
        <taxon>Sphaerotilaceae</taxon>
        <taxon>Pseudaquabacterium</taxon>
    </lineage>
</organism>
<gene>
    <name evidence="1" type="ORF">AACH10_14675</name>
</gene>
<dbReference type="SUPFAM" id="SSF51182">
    <property type="entry name" value="RmlC-like cupins"/>
    <property type="match status" value="1"/>
</dbReference>
<comment type="caution">
    <text evidence="1">The sequence shown here is derived from an EMBL/GenBank/DDBJ whole genome shotgun (WGS) entry which is preliminary data.</text>
</comment>
<evidence type="ECO:0000313" key="1">
    <source>
        <dbReference type="EMBL" id="MEK8051492.1"/>
    </source>
</evidence>
<dbReference type="InterPro" id="IPR011051">
    <property type="entry name" value="RmlC_Cupin_sf"/>
</dbReference>
<evidence type="ECO:0000313" key="2">
    <source>
        <dbReference type="Proteomes" id="UP001365405"/>
    </source>
</evidence>
<protein>
    <submittedName>
        <fullName evidence="1">DUF4863 family protein</fullName>
    </submittedName>
</protein>
<proteinExistence type="predicted"/>
<reference evidence="1 2" key="1">
    <citation type="submission" date="2024-04" db="EMBL/GenBank/DDBJ databases">
        <title>Novel species of the genus Ideonella isolated from streams.</title>
        <authorList>
            <person name="Lu H."/>
        </authorList>
    </citation>
    <scope>NUCLEOTIDE SEQUENCE [LARGE SCALE GENOMIC DNA]</scope>
    <source>
        <strain evidence="1 2">DXS22W</strain>
    </source>
</reference>
<dbReference type="EMBL" id="JBBUTH010000008">
    <property type="protein sequence ID" value="MEK8051492.1"/>
    <property type="molecule type" value="Genomic_DNA"/>
</dbReference>
<keyword evidence="2" id="KW-1185">Reference proteome</keyword>
<dbReference type="RefSeq" id="WP_341411192.1">
    <property type="nucleotide sequence ID" value="NZ_JBBUTH010000008.1"/>
</dbReference>
<name>A0ABU9CI13_9BURK</name>
<accession>A0ABU9CI13</accession>
<dbReference type="Proteomes" id="UP001365405">
    <property type="component" value="Unassembled WGS sequence"/>
</dbReference>
<dbReference type="Pfam" id="PF16155">
    <property type="entry name" value="PnbB"/>
    <property type="match status" value="1"/>
</dbReference>
<sequence>MSTTPDQFRARLAALTSQIAGRPLDAALDAWLNAEHGPASATWQALAADCATGVREGWLCNREGGGIRYGRIFKPADDLHGFSVDVVDMADIAGPHHVHPQGEIDLVMPQDGHAAQFDGRPAGWVVYPPGSAHRPTVSAGRALVLYLLPQGQIEFTR</sequence>
<dbReference type="InterPro" id="IPR032345">
    <property type="entry name" value="PnbB"/>
</dbReference>